<organism evidence="2 3">
    <name type="scientific">Paroceanicella profunda</name>
    <dbReference type="NCBI Taxonomy" id="2579971"/>
    <lineage>
        <taxon>Bacteria</taxon>
        <taxon>Pseudomonadati</taxon>
        <taxon>Pseudomonadota</taxon>
        <taxon>Alphaproteobacteria</taxon>
        <taxon>Rhodobacterales</taxon>
        <taxon>Paracoccaceae</taxon>
        <taxon>Paroceanicella</taxon>
    </lineage>
</organism>
<feature type="transmembrane region" description="Helical" evidence="1">
    <location>
        <begin position="67"/>
        <end position="89"/>
    </location>
</feature>
<dbReference type="KEGG" id="ppru:FDP22_05960"/>
<keyword evidence="1" id="KW-0812">Transmembrane</keyword>
<dbReference type="AlphaFoldDB" id="A0A5B8FYU6"/>
<evidence type="ECO:0000313" key="2">
    <source>
        <dbReference type="EMBL" id="QDL91373.1"/>
    </source>
</evidence>
<protein>
    <submittedName>
        <fullName evidence="2">Uncharacterized protein</fullName>
    </submittedName>
</protein>
<keyword evidence="1" id="KW-0472">Membrane</keyword>
<gene>
    <name evidence="2" type="ORF">FDP22_05960</name>
</gene>
<dbReference type="EMBL" id="CP040818">
    <property type="protein sequence ID" value="QDL91373.1"/>
    <property type="molecule type" value="Genomic_DNA"/>
</dbReference>
<evidence type="ECO:0000313" key="3">
    <source>
        <dbReference type="Proteomes" id="UP000305888"/>
    </source>
</evidence>
<keyword evidence="3" id="KW-1185">Reference proteome</keyword>
<proteinExistence type="predicted"/>
<dbReference type="Proteomes" id="UP000305888">
    <property type="component" value="Chromosome"/>
</dbReference>
<keyword evidence="1" id="KW-1133">Transmembrane helix</keyword>
<dbReference type="OrthoDB" id="9962897at2"/>
<dbReference type="RefSeq" id="WP_138575771.1">
    <property type="nucleotide sequence ID" value="NZ_CP040818.1"/>
</dbReference>
<accession>A0A5B8FYU6</accession>
<reference evidence="2 3" key="1">
    <citation type="submission" date="2019-06" db="EMBL/GenBank/DDBJ databases">
        <title>Genome sequence of Rhodobacteraceae bacterium D4M1.</title>
        <authorList>
            <person name="Cao J."/>
        </authorList>
    </citation>
    <scope>NUCLEOTIDE SEQUENCE [LARGE SCALE GENOMIC DNA]</scope>
    <source>
        <strain evidence="2 3">D4M1</strain>
    </source>
</reference>
<sequence>MARGLGLVLILAALGLGLLDWRESGGQLSTLHLRSIGTLWAEMNPASLSDARAWVEAMFPDWLWDPAITTALLIPLAPLLLGLGLMMVIRRKRRRRRYR</sequence>
<name>A0A5B8FYU6_9RHOB</name>
<evidence type="ECO:0000256" key="1">
    <source>
        <dbReference type="SAM" id="Phobius"/>
    </source>
</evidence>